<evidence type="ECO:0000313" key="4">
    <source>
        <dbReference type="Proteomes" id="UP000225108"/>
    </source>
</evidence>
<dbReference type="AlphaFoldDB" id="A0A2G3PV08"/>
<sequence length="187" mass="21667">MKGTIEQNSSRCQWNSHDRGERDPRYGGVRHRHQTSPLWRKRITLQDITIRDWFDSWRQLIVDVDYDKARTMFAPDVVGFGTYMRLVRGIDELENEQWRSIWGRITEFRFDLDSMVTGTSDDNLTGWGLCLWTSTGYTENGTPFERPGRSTVLLNRSDVDQPWQAIHTHLSLVPGTPPRTFGLPPAG</sequence>
<protein>
    <submittedName>
        <fullName evidence="3">Ketosteroid isomerase</fullName>
    </submittedName>
</protein>
<dbReference type="EMBL" id="PEBD01000004">
    <property type="protein sequence ID" value="PHV68862.1"/>
    <property type="molecule type" value="Genomic_DNA"/>
</dbReference>
<comment type="caution">
    <text evidence="3">The sequence shown here is derived from an EMBL/GenBank/DDBJ whole genome shotgun (WGS) entry which is preliminary data.</text>
</comment>
<dbReference type="InterPro" id="IPR032710">
    <property type="entry name" value="NTF2-like_dom_sf"/>
</dbReference>
<gene>
    <name evidence="3" type="ORF">CSW57_00940</name>
</gene>
<dbReference type="InterPro" id="IPR037401">
    <property type="entry name" value="SnoaL-like"/>
</dbReference>
<dbReference type="SUPFAM" id="SSF54427">
    <property type="entry name" value="NTF2-like"/>
    <property type="match status" value="1"/>
</dbReference>
<feature type="compositionally biased region" description="Basic and acidic residues" evidence="1">
    <location>
        <begin position="16"/>
        <end position="25"/>
    </location>
</feature>
<dbReference type="Pfam" id="PF13474">
    <property type="entry name" value="SnoaL_3"/>
    <property type="match status" value="1"/>
</dbReference>
<organism evidence="3 4">
    <name type="scientific">Williamsia marianensis</name>
    <dbReference type="NCBI Taxonomy" id="85044"/>
    <lineage>
        <taxon>Bacteria</taxon>
        <taxon>Bacillati</taxon>
        <taxon>Actinomycetota</taxon>
        <taxon>Actinomycetes</taxon>
        <taxon>Mycobacteriales</taxon>
        <taxon>Nocardiaceae</taxon>
        <taxon>Williamsia</taxon>
    </lineage>
</organism>
<dbReference type="GO" id="GO:0016853">
    <property type="term" value="F:isomerase activity"/>
    <property type="evidence" value="ECO:0007669"/>
    <property type="project" value="UniProtKB-KW"/>
</dbReference>
<evidence type="ECO:0000313" key="3">
    <source>
        <dbReference type="EMBL" id="PHV68862.1"/>
    </source>
</evidence>
<evidence type="ECO:0000259" key="2">
    <source>
        <dbReference type="Pfam" id="PF13474"/>
    </source>
</evidence>
<feature type="domain" description="SnoaL-like" evidence="2">
    <location>
        <begin position="50"/>
        <end position="172"/>
    </location>
</feature>
<evidence type="ECO:0000256" key="1">
    <source>
        <dbReference type="SAM" id="MobiDB-lite"/>
    </source>
</evidence>
<dbReference type="Proteomes" id="UP000225108">
    <property type="component" value="Unassembled WGS sequence"/>
</dbReference>
<feature type="compositionally biased region" description="Polar residues" evidence="1">
    <location>
        <begin position="1"/>
        <end position="15"/>
    </location>
</feature>
<reference evidence="3 4" key="1">
    <citation type="submission" date="2017-10" db="EMBL/GenBank/DDBJ databases">
        <title>The draft genome sequence of Williamsia sp. BULT 1.1 isolated from the semi-arid grassland soils from South Africa.</title>
        <authorList>
            <person name="Kabwe M.H."/>
            <person name="Govender N."/>
            <person name="Mutseka Lunga P."/>
            <person name="Vikram S."/>
            <person name="Makhalanyane T.P."/>
        </authorList>
    </citation>
    <scope>NUCLEOTIDE SEQUENCE [LARGE SCALE GENOMIC DNA]</scope>
    <source>
        <strain evidence="3 4">BULT 1.1</strain>
    </source>
</reference>
<proteinExistence type="predicted"/>
<feature type="region of interest" description="Disordered" evidence="1">
    <location>
        <begin position="1"/>
        <end position="29"/>
    </location>
</feature>
<accession>A0A2G3PV08</accession>
<dbReference type="Gene3D" id="3.10.450.50">
    <property type="match status" value="1"/>
</dbReference>
<name>A0A2G3PV08_WILMA</name>
<keyword evidence="3" id="KW-0413">Isomerase</keyword>